<evidence type="ECO:0000256" key="5">
    <source>
        <dbReference type="ARBA" id="ARBA00022984"/>
    </source>
</evidence>
<dbReference type="Pfam" id="PF00768">
    <property type="entry name" value="Peptidase_S11"/>
    <property type="match status" value="1"/>
</dbReference>
<evidence type="ECO:0000256" key="4">
    <source>
        <dbReference type="ARBA" id="ARBA00022960"/>
    </source>
</evidence>
<feature type="binding site" evidence="8">
    <location>
        <position position="230"/>
    </location>
    <ligand>
        <name>substrate</name>
    </ligand>
</feature>
<feature type="region of interest" description="Disordered" evidence="10">
    <location>
        <begin position="354"/>
        <end position="384"/>
    </location>
</feature>
<evidence type="ECO:0000259" key="12">
    <source>
        <dbReference type="Pfam" id="PF00768"/>
    </source>
</evidence>
<dbReference type="PANTHER" id="PTHR21581">
    <property type="entry name" value="D-ALANYL-D-ALANINE CARBOXYPEPTIDASE"/>
    <property type="match status" value="1"/>
</dbReference>
<evidence type="ECO:0000256" key="9">
    <source>
        <dbReference type="RuleBase" id="RU004016"/>
    </source>
</evidence>
<keyword evidence="3" id="KW-0378">Hydrolase</keyword>
<dbReference type="GO" id="GO:0009002">
    <property type="term" value="F:serine-type D-Ala-D-Ala carboxypeptidase activity"/>
    <property type="evidence" value="ECO:0007669"/>
    <property type="project" value="InterPro"/>
</dbReference>
<keyword evidence="5" id="KW-0573">Peptidoglycan synthesis</keyword>
<feature type="active site" evidence="7">
    <location>
        <position position="128"/>
    </location>
</feature>
<evidence type="ECO:0000256" key="1">
    <source>
        <dbReference type="ARBA" id="ARBA00007164"/>
    </source>
</evidence>
<dbReference type="GO" id="GO:0071555">
    <property type="term" value="P:cell wall organization"/>
    <property type="evidence" value="ECO:0007669"/>
    <property type="project" value="UniProtKB-KW"/>
</dbReference>
<comment type="similarity">
    <text evidence="1 9">Belongs to the peptidase S11 family.</text>
</comment>
<keyword evidence="2 11" id="KW-0732">Signal</keyword>
<dbReference type="AlphaFoldDB" id="A0A1L3ZF31"/>
<name>A0A1L3ZF31_RHILE</name>
<dbReference type="Proteomes" id="UP000183050">
    <property type="component" value="Chromosome"/>
</dbReference>
<evidence type="ECO:0000256" key="2">
    <source>
        <dbReference type="ARBA" id="ARBA00022729"/>
    </source>
</evidence>
<dbReference type="GO" id="GO:0009252">
    <property type="term" value="P:peptidoglycan biosynthetic process"/>
    <property type="evidence" value="ECO:0007669"/>
    <property type="project" value="UniProtKB-KW"/>
</dbReference>
<evidence type="ECO:0000313" key="14">
    <source>
        <dbReference type="Proteomes" id="UP000183050"/>
    </source>
</evidence>
<evidence type="ECO:0000256" key="11">
    <source>
        <dbReference type="SAM" id="SignalP"/>
    </source>
</evidence>
<evidence type="ECO:0000256" key="6">
    <source>
        <dbReference type="ARBA" id="ARBA00023316"/>
    </source>
</evidence>
<dbReference type="PRINTS" id="PR00725">
    <property type="entry name" value="DADACBPTASE1"/>
</dbReference>
<dbReference type="SUPFAM" id="SSF56601">
    <property type="entry name" value="beta-lactamase/transpeptidase-like"/>
    <property type="match status" value="1"/>
</dbReference>
<accession>A0A1L3ZF31</accession>
<organism evidence="13 14">
    <name type="scientific">Rhizobium leguminosarum</name>
    <dbReference type="NCBI Taxonomy" id="384"/>
    <lineage>
        <taxon>Bacteria</taxon>
        <taxon>Pseudomonadati</taxon>
        <taxon>Pseudomonadota</taxon>
        <taxon>Alphaproteobacteria</taxon>
        <taxon>Hyphomicrobiales</taxon>
        <taxon>Rhizobiaceae</taxon>
        <taxon>Rhizobium/Agrobacterium group</taxon>
        <taxon>Rhizobium</taxon>
    </lineage>
</organism>
<evidence type="ECO:0000256" key="8">
    <source>
        <dbReference type="PIRSR" id="PIRSR618044-2"/>
    </source>
</evidence>
<evidence type="ECO:0000256" key="7">
    <source>
        <dbReference type="PIRSR" id="PIRSR618044-1"/>
    </source>
</evidence>
<dbReference type="InterPro" id="IPR018044">
    <property type="entry name" value="Peptidase_S11"/>
</dbReference>
<dbReference type="InterPro" id="IPR001967">
    <property type="entry name" value="Peptidase_S11_N"/>
</dbReference>
<dbReference type="EMBL" id="CP018228">
    <property type="protein sequence ID" value="API54222.1"/>
    <property type="molecule type" value="Genomic_DNA"/>
</dbReference>
<evidence type="ECO:0000313" key="13">
    <source>
        <dbReference type="EMBL" id="API54222.1"/>
    </source>
</evidence>
<feature type="signal peptide" evidence="11">
    <location>
        <begin position="1"/>
        <end position="41"/>
    </location>
</feature>
<dbReference type="GO" id="GO:0008360">
    <property type="term" value="P:regulation of cell shape"/>
    <property type="evidence" value="ECO:0007669"/>
    <property type="project" value="UniProtKB-KW"/>
</dbReference>
<keyword evidence="4" id="KW-0133">Cell shape</keyword>
<feature type="active site" description="Acyl-ester intermediate" evidence="7">
    <location>
        <position position="68"/>
    </location>
</feature>
<proteinExistence type="inferred from homology"/>
<reference evidence="13 14" key="1">
    <citation type="submission" date="2016-11" db="EMBL/GenBank/DDBJ databases">
        <title>Rhizobium leguminosarum bv. viciae strain Vaf12 isolated from Vavilovia formosa root nodules from Russia, Dagestan.</title>
        <authorList>
            <person name="Kimeklis A."/>
        </authorList>
    </citation>
    <scope>NUCLEOTIDE SEQUENCE [LARGE SCALE GENOMIC DNA]</scope>
    <source>
        <strain evidence="13 14">Vaf-108</strain>
    </source>
</reference>
<dbReference type="Gene3D" id="3.40.710.10">
    <property type="entry name" value="DD-peptidase/beta-lactamase superfamily"/>
    <property type="match status" value="1"/>
</dbReference>
<dbReference type="GO" id="GO:0006508">
    <property type="term" value="P:proteolysis"/>
    <property type="evidence" value="ECO:0007669"/>
    <property type="project" value="InterPro"/>
</dbReference>
<feature type="domain" description="Peptidase S11 D-alanyl-D-alanine carboxypeptidase A N-terminal" evidence="12">
    <location>
        <begin position="34"/>
        <end position="260"/>
    </location>
</feature>
<dbReference type="InterPro" id="IPR012338">
    <property type="entry name" value="Beta-lactam/transpept-like"/>
</dbReference>
<feature type="chain" id="PRO_5012905279" evidence="11">
    <location>
        <begin position="42"/>
        <end position="384"/>
    </location>
</feature>
<evidence type="ECO:0000256" key="3">
    <source>
        <dbReference type="ARBA" id="ARBA00022801"/>
    </source>
</evidence>
<dbReference type="PANTHER" id="PTHR21581:SF6">
    <property type="entry name" value="TRAFFICKING PROTEIN PARTICLE COMPLEX SUBUNIT 12"/>
    <property type="match status" value="1"/>
</dbReference>
<gene>
    <name evidence="13" type="ORF">BMW22_23740</name>
</gene>
<sequence length="384" mass="40952">MISEGRTVSTSHFRLFAALRPLSFVSAATAVFLASVPLAHANPHILVDVQTGRVLEHEEAFRKWYPASLTKLMTVYTVFDAIRAGQISLDTPVVISKRAAAQPAAKMYFKPGQKLTLDSALKILLVKSANDVTVAVAEAIGGTQEGFVTRMNGEALKLGMTDSHFVNPNGLPGKGQYTTARDLAVLTVALRRDFPQYAGYFALEGFTTGQQNVPSLNMLIGRFAGADGMKTGFICASGFNQIGSATRNGRTLVSVVLGTDSLAARADATANLLQKGFTTQPANNDTLGSLRPYGSGQDQVTDISADICSAKGAKVRSETRDEVGRMKVQSPYIQPMDHDPQFVFAGLIPGQDTQPAAQPEKMARGDTAGTIANVPVPMPRPTSF</sequence>
<protein>
    <submittedName>
        <fullName evidence="13">Penicillin-binding protein</fullName>
    </submittedName>
</protein>
<feature type="active site" description="Proton acceptor" evidence="7">
    <location>
        <position position="71"/>
    </location>
</feature>
<keyword evidence="6" id="KW-0961">Cell wall biogenesis/degradation</keyword>
<evidence type="ECO:0000256" key="10">
    <source>
        <dbReference type="SAM" id="MobiDB-lite"/>
    </source>
</evidence>